<dbReference type="EMBL" id="QSBY01000007">
    <property type="protein sequence ID" value="RHW71608.1"/>
    <property type="molecule type" value="Genomic_DNA"/>
</dbReference>
<dbReference type="AlphaFoldDB" id="A0A3L6L632"/>
<comment type="caution">
    <text evidence="1">The sequence shown here is derived from an EMBL/GenBank/DDBJ whole genome shotgun (WGS) entry which is preliminary data.</text>
</comment>
<gene>
    <name evidence="1" type="ORF">DPX39_070060800</name>
</gene>
<protein>
    <submittedName>
        <fullName evidence="1">Uncharacterized protein</fullName>
    </submittedName>
</protein>
<reference evidence="1" key="1">
    <citation type="submission" date="2018-09" db="EMBL/GenBank/DDBJ databases">
        <title>whole genome sequence of T. equiperdum IVM-t1 strain.</title>
        <authorList>
            <person name="Suganuma K."/>
        </authorList>
    </citation>
    <scope>NUCLEOTIDE SEQUENCE [LARGE SCALE GENOMIC DNA]</scope>
    <source>
        <strain evidence="1">IVM-t1</strain>
    </source>
</reference>
<evidence type="ECO:0000313" key="1">
    <source>
        <dbReference type="EMBL" id="RHW71608.1"/>
    </source>
</evidence>
<dbReference type="Proteomes" id="UP000266743">
    <property type="component" value="Chromosome 7"/>
</dbReference>
<accession>A0A3L6L632</accession>
<proteinExistence type="predicted"/>
<name>A0A3L6L632_9TRYP</name>
<sequence length="118" mass="13695">MSHVTADLECFKCDMCGVYLHKDIFCNHRRECKGPHSTELKKSECRQIEAALNEKSRERLALQSASARPLVPAELMELHQQARIRREVANKYESEVERKIQERLAPERMLALAKFLAE</sequence>
<organism evidence="1">
    <name type="scientific">Trypanosoma brucei equiperdum</name>
    <dbReference type="NCBI Taxonomy" id="630700"/>
    <lineage>
        <taxon>Eukaryota</taxon>
        <taxon>Discoba</taxon>
        <taxon>Euglenozoa</taxon>
        <taxon>Kinetoplastea</taxon>
        <taxon>Metakinetoplastina</taxon>
        <taxon>Trypanosomatida</taxon>
        <taxon>Trypanosomatidae</taxon>
        <taxon>Trypanosoma</taxon>
    </lineage>
</organism>